<accession>A0A5E4QFW3</accession>
<sequence>MFRPFNRRIFYKTAQRLIPSGVIIPFIKSNNENDYNLLEPLKSPAAKTGWDRVKEMYSTNDSDEVSLEMHNVLQASMVGVFFGVIYGGFMKSRDAYLYFLENNQATIFKSTFEAKKKLQDYVTIAFAKGGYKWGWRLGFFTGLYSLVATTISVYRDKNSVLEYVVAGTITGAIYKCNLGLAASMVGAGLGAALSLVGGICIIAVLKISGVSMADIRKSLYTIKETRQKYYNKGLESASSEKNDALTRNHDEIIEAKGEKTIEQI</sequence>
<name>A0A5E4QFW3_9NEOP</name>
<keyword evidence="5 8" id="KW-0472">Membrane</keyword>
<feature type="transmembrane region" description="Helical" evidence="8">
    <location>
        <begin position="133"/>
        <end position="154"/>
    </location>
</feature>
<evidence type="ECO:0000256" key="5">
    <source>
        <dbReference type="ARBA" id="ARBA00023136"/>
    </source>
</evidence>
<dbReference type="InterPro" id="IPR055299">
    <property type="entry name" value="TIMMDC1"/>
</dbReference>
<feature type="transmembrane region" description="Helical" evidence="8">
    <location>
        <begin position="184"/>
        <end position="207"/>
    </location>
</feature>
<dbReference type="GO" id="GO:0016020">
    <property type="term" value="C:membrane"/>
    <property type="evidence" value="ECO:0007669"/>
    <property type="project" value="UniProtKB-SubCell"/>
</dbReference>
<protein>
    <recommendedName>
        <fullName evidence="6">Complex I assembly factor TIMMDC1, mitochondrial</fullName>
    </recommendedName>
    <alternativeName>
        <fullName evidence="7">Translocase of inner mitochondrial membrane domain-containing protein 1</fullName>
    </alternativeName>
</protein>
<dbReference type="Pfam" id="PF02466">
    <property type="entry name" value="Tim17"/>
    <property type="match status" value="1"/>
</dbReference>
<comment type="similarity">
    <text evidence="2">Belongs to the Tim17/Tim22/Tim23 family.</text>
</comment>
<dbReference type="PANTHER" id="PTHR13002">
    <property type="entry name" value="C3ORF1 PROTEIN-RELATED"/>
    <property type="match status" value="1"/>
</dbReference>
<dbReference type="EMBL" id="FZQP02002714">
    <property type="protein sequence ID" value="VVC96416.1"/>
    <property type="molecule type" value="Genomic_DNA"/>
</dbReference>
<gene>
    <name evidence="9" type="ORF">LSINAPIS_LOCUS7924</name>
</gene>
<organism evidence="9 10">
    <name type="scientific">Leptidea sinapis</name>
    <dbReference type="NCBI Taxonomy" id="189913"/>
    <lineage>
        <taxon>Eukaryota</taxon>
        <taxon>Metazoa</taxon>
        <taxon>Ecdysozoa</taxon>
        <taxon>Arthropoda</taxon>
        <taxon>Hexapoda</taxon>
        <taxon>Insecta</taxon>
        <taxon>Pterygota</taxon>
        <taxon>Neoptera</taxon>
        <taxon>Endopterygota</taxon>
        <taxon>Lepidoptera</taxon>
        <taxon>Glossata</taxon>
        <taxon>Ditrysia</taxon>
        <taxon>Papilionoidea</taxon>
        <taxon>Pieridae</taxon>
        <taxon>Dismorphiinae</taxon>
        <taxon>Leptidea</taxon>
    </lineage>
</organism>
<evidence type="ECO:0000256" key="2">
    <source>
        <dbReference type="ARBA" id="ARBA00008444"/>
    </source>
</evidence>
<reference evidence="9 10" key="1">
    <citation type="submission" date="2017-07" db="EMBL/GenBank/DDBJ databases">
        <authorList>
            <person name="Talla V."/>
            <person name="Backstrom N."/>
        </authorList>
    </citation>
    <scope>NUCLEOTIDE SEQUENCE [LARGE SCALE GENOMIC DNA]</scope>
</reference>
<keyword evidence="10" id="KW-1185">Reference proteome</keyword>
<evidence type="ECO:0000256" key="6">
    <source>
        <dbReference type="ARBA" id="ARBA00040778"/>
    </source>
</evidence>
<evidence type="ECO:0000256" key="7">
    <source>
        <dbReference type="ARBA" id="ARBA00041344"/>
    </source>
</evidence>
<dbReference type="PANTHER" id="PTHR13002:SF1">
    <property type="entry name" value="COMPLEX I ASSEMBLY FACTOR TIMMDC1, MITOCHONDRIAL"/>
    <property type="match status" value="1"/>
</dbReference>
<evidence type="ECO:0000256" key="4">
    <source>
        <dbReference type="ARBA" id="ARBA00022989"/>
    </source>
</evidence>
<evidence type="ECO:0000313" key="9">
    <source>
        <dbReference type="EMBL" id="VVC96416.1"/>
    </source>
</evidence>
<dbReference type="OrthoDB" id="5826189at2759"/>
<dbReference type="Proteomes" id="UP000324832">
    <property type="component" value="Unassembled WGS sequence"/>
</dbReference>
<dbReference type="GO" id="GO:0005739">
    <property type="term" value="C:mitochondrion"/>
    <property type="evidence" value="ECO:0007669"/>
    <property type="project" value="TreeGrafter"/>
</dbReference>
<keyword evidence="4 8" id="KW-1133">Transmembrane helix</keyword>
<evidence type="ECO:0000256" key="1">
    <source>
        <dbReference type="ARBA" id="ARBA00004141"/>
    </source>
</evidence>
<proteinExistence type="inferred from homology"/>
<evidence type="ECO:0000256" key="3">
    <source>
        <dbReference type="ARBA" id="ARBA00022692"/>
    </source>
</evidence>
<keyword evidence="3 8" id="KW-0812">Transmembrane</keyword>
<evidence type="ECO:0000313" key="10">
    <source>
        <dbReference type="Proteomes" id="UP000324832"/>
    </source>
</evidence>
<dbReference type="GO" id="GO:0032981">
    <property type="term" value="P:mitochondrial respiratory chain complex I assembly"/>
    <property type="evidence" value="ECO:0007669"/>
    <property type="project" value="InterPro"/>
</dbReference>
<comment type="subcellular location">
    <subcellularLocation>
        <location evidence="1">Membrane</location>
        <topology evidence="1">Multi-pass membrane protein</topology>
    </subcellularLocation>
</comment>
<evidence type="ECO:0000256" key="8">
    <source>
        <dbReference type="SAM" id="Phobius"/>
    </source>
</evidence>
<dbReference type="AlphaFoldDB" id="A0A5E4QFW3"/>
<feature type="transmembrane region" description="Helical" evidence="8">
    <location>
        <begin position="72"/>
        <end position="89"/>
    </location>
</feature>